<gene>
    <name evidence="1" type="ORF">WFZ85_05405</name>
</gene>
<evidence type="ECO:0000313" key="2">
    <source>
        <dbReference type="Proteomes" id="UP001460072"/>
    </source>
</evidence>
<evidence type="ECO:0000313" key="1">
    <source>
        <dbReference type="EMBL" id="MEM0542041.1"/>
    </source>
</evidence>
<evidence type="ECO:0008006" key="3">
    <source>
        <dbReference type="Google" id="ProtNLM"/>
    </source>
</evidence>
<dbReference type="RefSeq" id="WP_342695268.1">
    <property type="nucleotide sequence ID" value="NZ_JBCGDO010000005.1"/>
</dbReference>
<keyword evidence="2" id="KW-1185">Reference proteome</keyword>
<dbReference type="EMBL" id="JBCGDO010000005">
    <property type="protein sequence ID" value="MEM0542041.1"/>
    <property type="molecule type" value="Genomic_DNA"/>
</dbReference>
<organism evidence="1 2">
    <name type="scientific">Flavobacterium aureirubrum</name>
    <dbReference type="NCBI Taxonomy" id="3133147"/>
    <lineage>
        <taxon>Bacteria</taxon>
        <taxon>Pseudomonadati</taxon>
        <taxon>Bacteroidota</taxon>
        <taxon>Flavobacteriia</taxon>
        <taxon>Flavobacteriales</taxon>
        <taxon>Flavobacteriaceae</taxon>
        <taxon>Flavobacterium</taxon>
    </lineage>
</organism>
<dbReference type="Proteomes" id="UP001460072">
    <property type="component" value="Unassembled WGS sequence"/>
</dbReference>
<reference evidence="1 2" key="1">
    <citation type="submission" date="2024-03" db="EMBL/GenBank/DDBJ databases">
        <title>Two novel species of the genus Flavobacterium exhibiting potentially degradation of complex polysaccharides.</title>
        <authorList>
            <person name="Lian X."/>
        </authorList>
    </citation>
    <scope>NUCLEOTIDE SEQUENCE [LARGE SCALE GENOMIC DNA]</scope>
    <source>
        <strain evidence="2">j3</strain>
    </source>
</reference>
<comment type="caution">
    <text evidence="1">The sequence shown here is derived from an EMBL/GenBank/DDBJ whole genome shotgun (WGS) entry which is preliminary data.</text>
</comment>
<sequence>MKSKLITVILVFSSVTTFSQSIESLKVATKKLYEANYLMDFQAIVSLSYPKMVETVGADLLLEKIEKHYENEEYRLREQLEILPFQYGIIKKVAEKTFCVITFRNPMRYFFENKLTPEISTQKKAWLQEINATKDVTFEPTRNSFNVRKTSTYVAIADETTSNEWRFFNLDDSNQLTSFKSLIDENIRKELGL</sequence>
<protein>
    <recommendedName>
        <fullName evidence="3">DUF4468 domain-containing protein</fullName>
    </recommendedName>
</protein>
<accession>A0ABU9N2T9</accession>
<name>A0ABU9N2T9_9FLAO</name>
<proteinExistence type="predicted"/>